<name>A0A367YIJ5_9ASCO</name>
<accession>A0A367YIJ5</accession>
<dbReference type="AlphaFoldDB" id="A0A367YIJ5"/>
<dbReference type="Proteomes" id="UP000253472">
    <property type="component" value="Unassembled WGS sequence"/>
</dbReference>
<comment type="caution">
    <text evidence="2">The sequence shown here is derived from an EMBL/GenBank/DDBJ whole genome shotgun (WGS) entry which is preliminary data.</text>
</comment>
<evidence type="ECO:0000313" key="3">
    <source>
        <dbReference type="Proteomes" id="UP000253472"/>
    </source>
</evidence>
<gene>
    <name evidence="2" type="ORF">Cantr_01125</name>
</gene>
<dbReference type="EMBL" id="QLNQ01000020">
    <property type="protein sequence ID" value="RCK65668.1"/>
    <property type="molecule type" value="Genomic_DNA"/>
</dbReference>
<proteinExistence type="predicted"/>
<feature type="compositionally biased region" description="Basic and acidic residues" evidence="1">
    <location>
        <begin position="392"/>
        <end position="401"/>
    </location>
</feature>
<feature type="region of interest" description="Disordered" evidence="1">
    <location>
        <begin position="370"/>
        <end position="404"/>
    </location>
</feature>
<evidence type="ECO:0000313" key="2">
    <source>
        <dbReference type="EMBL" id="RCK65668.1"/>
    </source>
</evidence>
<feature type="region of interest" description="Disordered" evidence="1">
    <location>
        <begin position="47"/>
        <end position="67"/>
    </location>
</feature>
<keyword evidence="3" id="KW-1185">Reference proteome</keyword>
<feature type="compositionally biased region" description="Low complexity" evidence="1">
    <location>
        <begin position="381"/>
        <end position="391"/>
    </location>
</feature>
<organism evidence="2 3">
    <name type="scientific">Candida viswanathii</name>
    <dbReference type="NCBI Taxonomy" id="5486"/>
    <lineage>
        <taxon>Eukaryota</taxon>
        <taxon>Fungi</taxon>
        <taxon>Dikarya</taxon>
        <taxon>Ascomycota</taxon>
        <taxon>Saccharomycotina</taxon>
        <taxon>Pichiomycetes</taxon>
        <taxon>Debaryomycetaceae</taxon>
        <taxon>Candida/Lodderomyces clade</taxon>
        <taxon>Candida</taxon>
    </lineage>
</organism>
<sequence length="517" mass="58058">MVSIKRPRRANFTAVDGSPPSRRQIFRITTFPGVGSLCRELLPGHKLTMPSERPVDRPGLSAPEELSLPLSKDRDLRDPVFSELPRATVDDVDGNEKIIDRFRSRTRMVSIKRPRRANFTAVDGSPPIRHRVFRITTFPGVGSLCRELLPGHKLTMPSERPVDRPGLSAPEELSLPLSKDRDLRDPVFSELPRATVDDVDGNEKIIDRFRSRTRMVSIKRPRRANFTAVDGSPPIRHRVFRITTFPGVGSLCRELLPGHKLTMPSERPVDRPGLSAPEELSLPLSKDRDLRDPVFSELPRATVDDVDGNEKITDPFRSRTRTVSIKRPRRANFTAVDGSPPSRRQIFRITTFPGVGSLCRELLPGHKLTMPSERPFDRPGLSAPEELSLPLSKDRDLRDTASSELPRATVDDVDGNEKIADLSRARRRMASIRRPRRANFTAVDGLPPSRRQIFRITTFPGVGSLCRELLPGHKLTMPSERPVDRPGLSAPEELSLPLSKDRDLRDPVFSELPRATV</sequence>
<reference evidence="2 3" key="1">
    <citation type="submission" date="2018-06" db="EMBL/GenBank/DDBJ databases">
        <title>Whole genome sequencing of Candida tropicalis (genome annotated by CSBL at Korea University).</title>
        <authorList>
            <person name="Ahn J."/>
        </authorList>
    </citation>
    <scope>NUCLEOTIDE SEQUENCE [LARGE SCALE GENOMIC DNA]</scope>
    <source>
        <strain evidence="2 3">ATCC 20962</strain>
    </source>
</reference>
<evidence type="ECO:0000256" key="1">
    <source>
        <dbReference type="SAM" id="MobiDB-lite"/>
    </source>
</evidence>
<feature type="compositionally biased region" description="Low complexity" evidence="1">
    <location>
        <begin position="488"/>
        <end position="498"/>
    </location>
</feature>
<feature type="region of interest" description="Disordered" evidence="1">
    <location>
        <begin position="473"/>
        <end position="500"/>
    </location>
</feature>
<protein>
    <submittedName>
        <fullName evidence="2">Uncharacterized protein</fullName>
    </submittedName>
</protein>